<keyword evidence="1" id="KW-0472">Membrane</keyword>
<dbReference type="RefSeq" id="WP_234714170.1">
    <property type="nucleotide sequence ID" value="NZ_JYNL01000064.1"/>
</dbReference>
<feature type="transmembrane region" description="Helical" evidence="1">
    <location>
        <begin position="40"/>
        <end position="60"/>
    </location>
</feature>
<accession>A0A0J6VIT0</accession>
<keyword evidence="3" id="KW-1185">Reference proteome</keyword>
<sequence>MSSPSVRQGALLRGGAAALLTTALTLAAHALGGGGLPSGPAMVQLLLVAATVGATAAALPRTGDVRLMTLVLAGGQLAGHGILSAAAHHAHADPAPLWAMAGAHLAAVLVGAALICAGDRLCRALSRVVRRTLVHLPPPVSSAPAAAVGDADQPLFSALVLVSSLSHRGPPVAA</sequence>
<gene>
    <name evidence="2" type="ORF">MCHLDSM_05057</name>
</gene>
<evidence type="ECO:0000313" key="3">
    <source>
        <dbReference type="Proteomes" id="UP000036513"/>
    </source>
</evidence>
<name>A0A0J6VIT0_9MYCO</name>
<proteinExistence type="predicted"/>
<dbReference type="Proteomes" id="UP000036513">
    <property type="component" value="Unassembled WGS sequence"/>
</dbReference>
<dbReference type="EMBL" id="JYNL01000064">
    <property type="protein sequence ID" value="KMO70169.1"/>
    <property type="molecule type" value="Genomic_DNA"/>
</dbReference>
<feature type="transmembrane region" description="Helical" evidence="1">
    <location>
        <begin position="67"/>
        <end position="91"/>
    </location>
</feature>
<reference evidence="2 3" key="1">
    <citation type="journal article" date="2015" name="Genome Biol. Evol.">
        <title>Characterization of Three Mycobacterium spp. with Potential Use in Bioremediation by Genome Sequencing and Comparative Genomics.</title>
        <authorList>
            <person name="Das S."/>
            <person name="Pettersson B.M."/>
            <person name="Behra P.R."/>
            <person name="Ramesh M."/>
            <person name="Dasgupta S."/>
            <person name="Bhattacharya A."/>
            <person name="Kirsebom L.A."/>
        </authorList>
    </citation>
    <scope>NUCLEOTIDE SEQUENCE [LARGE SCALE GENOMIC DNA]</scope>
    <source>
        <strain evidence="2 3">DSM 43826</strain>
    </source>
</reference>
<keyword evidence="1" id="KW-0812">Transmembrane</keyword>
<evidence type="ECO:0000256" key="1">
    <source>
        <dbReference type="SAM" id="Phobius"/>
    </source>
</evidence>
<organism evidence="2 3">
    <name type="scientific">Mycolicibacterium chlorophenolicum</name>
    <dbReference type="NCBI Taxonomy" id="37916"/>
    <lineage>
        <taxon>Bacteria</taxon>
        <taxon>Bacillati</taxon>
        <taxon>Actinomycetota</taxon>
        <taxon>Actinomycetes</taxon>
        <taxon>Mycobacteriales</taxon>
        <taxon>Mycobacteriaceae</taxon>
        <taxon>Mycolicibacterium</taxon>
    </lineage>
</organism>
<dbReference type="AlphaFoldDB" id="A0A0J6VIT0"/>
<dbReference type="STRING" id="37916.MCHLDSM_05057"/>
<keyword evidence="1" id="KW-1133">Transmembrane helix</keyword>
<evidence type="ECO:0000313" key="2">
    <source>
        <dbReference type="EMBL" id="KMO70169.1"/>
    </source>
</evidence>
<dbReference type="PATRIC" id="fig|37916.4.peg.5062"/>
<comment type="caution">
    <text evidence="2">The sequence shown here is derived from an EMBL/GenBank/DDBJ whole genome shotgun (WGS) entry which is preliminary data.</text>
</comment>
<protein>
    <submittedName>
        <fullName evidence="2">Uncharacterized protein</fullName>
    </submittedName>
</protein>
<feature type="transmembrane region" description="Helical" evidence="1">
    <location>
        <begin position="97"/>
        <end position="117"/>
    </location>
</feature>